<keyword evidence="1" id="KW-0472">Membrane</keyword>
<accession>A0AA38J3Q0</accession>
<dbReference type="EMBL" id="JANVFO010000070">
    <property type="protein sequence ID" value="KAJ3718072.1"/>
    <property type="molecule type" value="Genomic_DNA"/>
</dbReference>
<sequence length="163" mass="17890">MSKKKARIQTLIDAKAATRQNQNQNRNPKWKGKAPLVIVLLWKVCAVVCAAGFLSVFAQQSITLHEKKDARFGMNLKKMWRGDDSESGTTRTDGLVEKDVSNGLEAVGTQQDEVEASSNSSSDSELPINHIVPLFEPFAEQSTFIVTECTDGTSRFNGGELAM</sequence>
<keyword evidence="1" id="KW-1133">Transmembrane helix</keyword>
<dbReference type="Proteomes" id="UP001176059">
    <property type="component" value="Unassembled WGS sequence"/>
</dbReference>
<reference evidence="2" key="2">
    <citation type="journal article" date="2023" name="Proc. Natl. Acad. Sci. U.S.A.">
        <title>A global phylogenomic analysis of the shiitake genus Lentinula.</title>
        <authorList>
            <person name="Sierra-Patev S."/>
            <person name="Min B."/>
            <person name="Naranjo-Ortiz M."/>
            <person name="Looney B."/>
            <person name="Konkel Z."/>
            <person name="Slot J.C."/>
            <person name="Sakamoto Y."/>
            <person name="Steenwyk J.L."/>
            <person name="Rokas A."/>
            <person name="Carro J."/>
            <person name="Camarero S."/>
            <person name="Ferreira P."/>
            <person name="Molpeceres G."/>
            <person name="Ruiz-Duenas F.J."/>
            <person name="Serrano A."/>
            <person name="Henrissat B."/>
            <person name="Drula E."/>
            <person name="Hughes K.W."/>
            <person name="Mata J.L."/>
            <person name="Ishikawa N.K."/>
            <person name="Vargas-Isla R."/>
            <person name="Ushijima S."/>
            <person name="Smith C.A."/>
            <person name="Donoghue J."/>
            <person name="Ahrendt S."/>
            <person name="Andreopoulos W."/>
            <person name="He G."/>
            <person name="LaButti K."/>
            <person name="Lipzen A."/>
            <person name="Ng V."/>
            <person name="Riley R."/>
            <person name="Sandor L."/>
            <person name="Barry K."/>
            <person name="Martinez A.T."/>
            <person name="Xiao Y."/>
            <person name="Gibbons J.G."/>
            <person name="Terashima K."/>
            <person name="Grigoriev I.V."/>
            <person name="Hibbett D."/>
        </authorList>
    </citation>
    <scope>NUCLEOTIDE SEQUENCE</scope>
    <source>
        <strain evidence="2">ET3784</strain>
    </source>
</reference>
<keyword evidence="3" id="KW-1185">Reference proteome</keyword>
<evidence type="ECO:0000313" key="2">
    <source>
        <dbReference type="EMBL" id="KAJ3718072.1"/>
    </source>
</evidence>
<keyword evidence="1" id="KW-0812">Transmembrane</keyword>
<comment type="caution">
    <text evidence="2">The sequence shown here is derived from an EMBL/GenBank/DDBJ whole genome shotgun (WGS) entry which is preliminary data.</text>
</comment>
<reference evidence="2" key="1">
    <citation type="submission" date="2022-08" db="EMBL/GenBank/DDBJ databases">
        <authorList>
            <consortium name="DOE Joint Genome Institute"/>
            <person name="Min B."/>
            <person name="Sierra-Patev S."/>
            <person name="Naranjo-Ortiz M."/>
            <person name="Looney B."/>
            <person name="Konkel Z."/>
            <person name="Slot J.C."/>
            <person name="Sakamoto Y."/>
            <person name="Steenwyk J.L."/>
            <person name="Rokas A."/>
            <person name="Carro J."/>
            <person name="Camarero S."/>
            <person name="Ferreira P."/>
            <person name="Molpeceres G."/>
            <person name="Ruiz-duenas F.J."/>
            <person name="Serrano A."/>
            <person name="Henrissat B."/>
            <person name="Drula E."/>
            <person name="Hughes K.W."/>
            <person name="Mata J.L."/>
            <person name="Ishikawa N.K."/>
            <person name="Vargas-Isla R."/>
            <person name="Ushijima S."/>
            <person name="Smith C.A."/>
            <person name="Ahrendt S."/>
            <person name="Andreopoulos W."/>
            <person name="He G."/>
            <person name="LaButti K."/>
            <person name="Lipzen A."/>
            <person name="Ng V."/>
            <person name="Riley R."/>
            <person name="Sandor L."/>
            <person name="Barry K."/>
            <person name="Martinez A.T."/>
            <person name="Xiao Y."/>
            <person name="Gibbons J.G."/>
            <person name="Terashima K."/>
            <person name="Hibbett D.S."/>
            <person name="Grigoriev I.V."/>
        </authorList>
    </citation>
    <scope>NUCLEOTIDE SEQUENCE</scope>
    <source>
        <strain evidence="2">ET3784</strain>
    </source>
</reference>
<evidence type="ECO:0000313" key="3">
    <source>
        <dbReference type="Proteomes" id="UP001176059"/>
    </source>
</evidence>
<dbReference type="AlphaFoldDB" id="A0AA38J3Q0"/>
<protein>
    <submittedName>
        <fullName evidence="2">Uncharacterized protein</fullName>
    </submittedName>
</protein>
<gene>
    <name evidence="2" type="ORF">DFJ43DRAFT_1042930</name>
</gene>
<proteinExistence type="predicted"/>
<name>A0AA38J3Q0_9AGAR</name>
<organism evidence="2 3">
    <name type="scientific">Lentinula guzmanii</name>
    <dbReference type="NCBI Taxonomy" id="2804957"/>
    <lineage>
        <taxon>Eukaryota</taxon>
        <taxon>Fungi</taxon>
        <taxon>Dikarya</taxon>
        <taxon>Basidiomycota</taxon>
        <taxon>Agaricomycotina</taxon>
        <taxon>Agaricomycetes</taxon>
        <taxon>Agaricomycetidae</taxon>
        <taxon>Agaricales</taxon>
        <taxon>Marasmiineae</taxon>
        <taxon>Omphalotaceae</taxon>
        <taxon>Lentinula</taxon>
    </lineage>
</organism>
<evidence type="ECO:0000256" key="1">
    <source>
        <dbReference type="SAM" id="Phobius"/>
    </source>
</evidence>
<feature type="transmembrane region" description="Helical" evidence="1">
    <location>
        <begin position="36"/>
        <end position="58"/>
    </location>
</feature>